<keyword evidence="3" id="KW-1185">Reference proteome</keyword>
<comment type="caution">
    <text evidence="2">The sequence shown here is derived from an EMBL/GenBank/DDBJ whole genome shotgun (WGS) entry which is preliminary data.</text>
</comment>
<keyword evidence="1" id="KW-1133">Transmembrane helix</keyword>
<sequence length="509" mass="59737">MVNHASMKRVRNYFLPIIIISTVGTVLLFLSSNHLNPFNNCIHNFNCGGDDSNVLNPIFQDLHPEASPSTKQLEVQKYFPYCPPDKCSHGHWVPRIPPFETYEEVERFINIYHKHGLDPGNRLFDPEPEPEPLSGVRITEEQRRQRLVEMANWVWEPGFGKVVPFDAEELVVRLLKSAAGLFVIGDSVTIHWFYTIHHRIHQAGLILEEYHEGPLAHAALAQWRLDMNHPACQELVQRAGIPLSRAQRPILTHIATHMLITPNELKKIFRAEWGYVHHHYHFMVEGWHTAIAELTTEKDGEREKGVNEDSLVVVSNGPHWSRLRLRGYVEETDYDSFRRRIEYGYHESIKVTMANLATSPHTTLFFRSISPGHPRCAEFPVPFSSMHEAEDWSHQPGHDKPDPEEWDWDRFPSRNEMWRKAIREYEEERTKGDGVWNGRGNKWIYLDNWEMDFQRVDSHTGYWDCLHYVLPFQHNQWTDMLFHRLFVEERLNRTQRAMHLEPMALKSTA</sequence>
<dbReference type="AlphaFoldDB" id="A0A8H5FRT9"/>
<dbReference type="Proteomes" id="UP000559256">
    <property type="component" value="Unassembled WGS sequence"/>
</dbReference>
<gene>
    <name evidence="2" type="ORF">D9758_015739</name>
</gene>
<keyword evidence="1" id="KW-0812">Transmembrane</keyword>
<protein>
    <submittedName>
        <fullName evidence="2">Uncharacterized protein</fullName>
    </submittedName>
</protein>
<keyword evidence="1" id="KW-0472">Membrane</keyword>
<proteinExistence type="predicted"/>
<reference evidence="2 3" key="1">
    <citation type="journal article" date="2020" name="ISME J.">
        <title>Uncovering the hidden diversity of litter-decomposition mechanisms in mushroom-forming fungi.</title>
        <authorList>
            <person name="Floudas D."/>
            <person name="Bentzer J."/>
            <person name="Ahren D."/>
            <person name="Johansson T."/>
            <person name="Persson P."/>
            <person name="Tunlid A."/>
        </authorList>
    </citation>
    <scope>NUCLEOTIDE SEQUENCE [LARGE SCALE GENOMIC DNA]</scope>
    <source>
        <strain evidence="2 3">CBS 291.85</strain>
    </source>
</reference>
<dbReference type="EMBL" id="JAACJM010000099">
    <property type="protein sequence ID" value="KAF5346796.1"/>
    <property type="molecule type" value="Genomic_DNA"/>
</dbReference>
<feature type="transmembrane region" description="Helical" evidence="1">
    <location>
        <begin position="12"/>
        <end position="31"/>
    </location>
</feature>
<evidence type="ECO:0000313" key="3">
    <source>
        <dbReference type="Proteomes" id="UP000559256"/>
    </source>
</evidence>
<dbReference type="OrthoDB" id="630188at2759"/>
<organism evidence="2 3">
    <name type="scientific">Tetrapyrgos nigripes</name>
    <dbReference type="NCBI Taxonomy" id="182062"/>
    <lineage>
        <taxon>Eukaryota</taxon>
        <taxon>Fungi</taxon>
        <taxon>Dikarya</taxon>
        <taxon>Basidiomycota</taxon>
        <taxon>Agaricomycotina</taxon>
        <taxon>Agaricomycetes</taxon>
        <taxon>Agaricomycetidae</taxon>
        <taxon>Agaricales</taxon>
        <taxon>Marasmiineae</taxon>
        <taxon>Marasmiaceae</taxon>
        <taxon>Tetrapyrgos</taxon>
    </lineage>
</organism>
<accession>A0A8H5FRT9</accession>
<evidence type="ECO:0000256" key="1">
    <source>
        <dbReference type="SAM" id="Phobius"/>
    </source>
</evidence>
<name>A0A8H5FRT9_9AGAR</name>
<evidence type="ECO:0000313" key="2">
    <source>
        <dbReference type="EMBL" id="KAF5346796.1"/>
    </source>
</evidence>